<gene>
    <name evidence="1" type="ORF">PIB30_063526</name>
</gene>
<dbReference type="Proteomes" id="UP001341840">
    <property type="component" value="Unassembled WGS sequence"/>
</dbReference>
<comment type="caution">
    <text evidence="1">The sequence shown here is derived from an EMBL/GenBank/DDBJ whole genome shotgun (WGS) entry which is preliminary data.</text>
</comment>
<evidence type="ECO:0000313" key="1">
    <source>
        <dbReference type="EMBL" id="MED6222351.1"/>
    </source>
</evidence>
<evidence type="ECO:0000313" key="2">
    <source>
        <dbReference type="Proteomes" id="UP001341840"/>
    </source>
</evidence>
<organism evidence="1 2">
    <name type="scientific">Stylosanthes scabra</name>
    <dbReference type="NCBI Taxonomy" id="79078"/>
    <lineage>
        <taxon>Eukaryota</taxon>
        <taxon>Viridiplantae</taxon>
        <taxon>Streptophyta</taxon>
        <taxon>Embryophyta</taxon>
        <taxon>Tracheophyta</taxon>
        <taxon>Spermatophyta</taxon>
        <taxon>Magnoliopsida</taxon>
        <taxon>eudicotyledons</taxon>
        <taxon>Gunneridae</taxon>
        <taxon>Pentapetalae</taxon>
        <taxon>rosids</taxon>
        <taxon>fabids</taxon>
        <taxon>Fabales</taxon>
        <taxon>Fabaceae</taxon>
        <taxon>Papilionoideae</taxon>
        <taxon>50 kb inversion clade</taxon>
        <taxon>dalbergioids sensu lato</taxon>
        <taxon>Dalbergieae</taxon>
        <taxon>Pterocarpus clade</taxon>
        <taxon>Stylosanthes</taxon>
    </lineage>
</organism>
<dbReference type="Gene3D" id="2.40.160.10">
    <property type="entry name" value="Porin"/>
    <property type="match status" value="1"/>
</dbReference>
<name>A0ABU6ZK49_9FABA</name>
<dbReference type="InterPro" id="IPR023614">
    <property type="entry name" value="Porin_dom_sf"/>
</dbReference>
<dbReference type="EMBL" id="JASCZI010272466">
    <property type="protein sequence ID" value="MED6222351.1"/>
    <property type="molecule type" value="Genomic_DNA"/>
</dbReference>
<protein>
    <submittedName>
        <fullName evidence="1">Uncharacterized protein</fullName>
    </submittedName>
</protein>
<proteinExistence type="predicted"/>
<reference evidence="1 2" key="1">
    <citation type="journal article" date="2023" name="Plants (Basel)">
        <title>Bridging the Gap: Combining Genomics and Transcriptomics Approaches to Understand Stylosanthes scabra, an Orphan Legume from the Brazilian Caatinga.</title>
        <authorList>
            <person name="Ferreira-Neto J.R.C."/>
            <person name="da Silva M.D."/>
            <person name="Binneck E."/>
            <person name="de Melo N.F."/>
            <person name="da Silva R.H."/>
            <person name="de Melo A.L.T.M."/>
            <person name="Pandolfi V."/>
            <person name="Bustamante F.O."/>
            <person name="Brasileiro-Vidal A.C."/>
            <person name="Benko-Iseppon A.M."/>
        </authorList>
    </citation>
    <scope>NUCLEOTIDE SEQUENCE [LARGE SCALE GENOMIC DNA]</scope>
    <source>
        <tissue evidence="1">Leaves</tissue>
    </source>
</reference>
<sequence>MLAMDFSASFRLENCTESVQSMLAPIEVDKMDGQCWYHSTTIDFLATIGTPGIAFGAETSYSTAIGKLTKYNASVILADKGDST</sequence>
<keyword evidence="2" id="KW-1185">Reference proteome</keyword>
<accession>A0ABU6ZK49</accession>